<evidence type="ECO:0000256" key="3">
    <source>
        <dbReference type="ARBA" id="ARBA00022806"/>
    </source>
</evidence>
<evidence type="ECO:0000259" key="7">
    <source>
        <dbReference type="PROSITE" id="PS51194"/>
    </source>
</evidence>
<dbReference type="AlphaFoldDB" id="A0A2H3K9W1"/>
<keyword evidence="4" id="KW-0067">ATP-binding</keyword>
<keyword evidence="5" id="KW-1133">Transmembrane helix</keyword>
<dbReference type="CDD" id="cd17926">
    <property type="entry name" value="DEXHc_RE"/>
    <property type="match status" value="1"/>
</dbReference>
<protein>
    <submittedName>
        <fullName evidence="8">DNA repair helicase</fullName>
    </submittedName>
</protein>
<dbReference type="RefSeq" id="WP_097554524.1">
    <property type="nucleotide sequence ID" value="NZ_PCMW01000068.1"/>
</dbReference>
<dbReference type="GO" id="GO:0003677">
    <property type="term" value="F:DNA binding"/>
    <property type="evidence" value="ECO:0007669"/>
    <property type="project" value="InterPro"/>
</dbReference>
<dbReference type="SMART" id="SM00490">
    <property type="entry name" value="HELICc"/>
    <property type="match status" value="1"/>
</dbReference>
<dbReference type="GO" id="GO:0005524">
    <property type="term" value="F:ATP binding"/>
    <property type="evidence" value="ECO:0007669"/>
    <property type="project" value="UniProtKB-KW"/>
</dbReference>
<dbReference type="PANTHER" id="PTHR11274">
    <property type="entry name" value="RAD25/XP-B DNA REPAIR HELICASE"/>
    <property type="match status" value="1"/>
</dbReference>
<keyword evidence="2" id="KW-0378">Hydrolase</keyword>
<organism evidence="8 9">
    <name type="scientific">Flavobacterium branchiophilum</name>
    <dbReference type="NCBI Taxonomy" id="55197"/>
    <lineage>
        <taxon>Bacteria</taxon>
        <taxon>Pseudomonadati</taxon>
        <taxon>Bacteroidota</taxon>
        <taxon>Flavobacteriia</taxon>
        <taxon>Flavobacteriales</taxon>
        <taxon>Flavobacteriaceae</taxon>
        <taxon>Flavobacterium</taxon>
    </lineage>
</organism>
<evidence type="ECO:0000313" key="8">
    <source>
        <dbReference type="EMBL" id="PDS23122.1"/>
    </source>
</evidence>
<dbReference type="InterPro" id="IPR027417">
    <property type="entry name" value="P-loop_NTPase"/>
</dbReference>
<sequence>MLKDCDWSIDRDYKTGSENEPLQFYLDGLANSNEFNLLLGYFSSSAINLLSVGFATFISKGGKMKMVINHLLSAKDKEAINQVEEGDSNNLKVFDLTNSSLLHSYLDEYDIHFFECLTYLISQKRIEIKVIKPKNGKGIAHYKSGVFSDGENNVGYKASCNFTLYGLSENLEELEAFLSWENGRSNKLIKKQLRIIDDYFNERDEDVDYLPSKDIEVVLKDRFGKKDINELLVQEEQLLKKKQSLMISNSKIKKTISAIFDTIEIERKKPRFPYPEGPRPYQIEAYMNWVKNDYIGLFAMATGTGKTLTSLNCVLEEYKINNFYKFIVLVPTTALAKQWVEEANKKFNYQNTILCCSENNNWKSEVTQLGKNILFGREVNYGIITTYATFKGIGFQTMLKEYFDEDYKKITLIADEAHNFGSQGFLKVIPHFINKRIGLSATPERQFDDNGNKLLNHFFSCSEEGYTFEYNMKTAIENGILCKYFYYPVIVNLEQNEQENYLKISKELLKYLDFETGKYKESEYVNNLLIKRKNIIHKAKNKLNALLSIINKIGKENFKRAFIYLPEGIEIDNSENEYTPYELENETRKIIDNYLIEIYNHFQIKMAKFTGETNNRDQILNNFKDGNLDALLAMKCLDEGVDVPQTKYAIFCSSTGNPRQYIQRRGRVLRTHKDKEFAIIYDLIVKPSISHTNTDESLSKMEKNIFLSELRRLVNFAVLSENKDQSLNDLESLCNDLDIDIYELANKELDNYK</sequence>
<gene>
    <name evidence="8" type="ORF">B0A77_11425</name>
</gene>
<dbReference type="Pfam" id="PF04851">
    <property type="entry name" value="ResIII"/>
    <property type="match status" value="1"/>
</dbReference>
<dbReference type="InterPro" id="IPR014001">
    <property type="entry name" value="Helicase_ATP-bd"/>
</dbReference>
<keyword evidence="3 8" id="KW-0347">Helicase</keyword>
<dbReference type="Pfam" id="PF00271">
    <property type="entry name" value="Helicase_C"/>
    <property type="match status" value="1"/>
</dbReference>
<evidence type="ECO:0000256" key="2">
    <source>
        <dbReference type="ARBA" id="ARBA00022801"/>
    </source>
</evidence>
<dbReference type="Proteomes" id="UP000220828">
    <property type="component" value="Unassembled WGS sequence"/>
</dbReference>
<proteinExistence type="predicted"/>
<dbReference type="PROSITE" id="PS51194">
    <property type="entry name" value="HELICASE_CTER"/>
    <property type="match status" value="1"/>
</dbReference>
<dbReference type="GO" id="GO:0016787">
    <property type="term" value="F:hydrolase activity"/>
    <property type="evidence" value="ECO:0007669"/>
    <property type="project" value="UniProtKB-KW"/>
</dbReference>
<keyword evidence="1" id="KW-0547">Nucleotide-binding</keyword>
<dbReference type="OrthoDB" id="9759819at2"/>
<dbReference type="SMART" id="SM00487">
    <property type="entry name" value="DEXDc"/>
    <property type="match status" value="1"/>
</dbReference>
<dbReference type="GO" id="GO:0004386">
    <property type="term" value="F:helicase activity"/>
    <property type="evidence" value="ECO:0007669"/>
    <property type="project" value="UniProtKB-KW"/>
</dbReference>
<feature type="domain" description="Helicase C-terminal" evidence="7">
    <location>
        <begin position="545"/>
        <end position="731"/>
    </location>
</feature>
<evidence type="ECO:0000313" key="9">
    <source>
        <dbReference type="Proteomes" id="UP000220828"/>
    </source>
</evidence>
<name>A0A2H3K9W1_9FLAO</name>
<evidence type="ECO:0000256" key="1">
    <source>
        <dbReference type="ARBA" id="ARBA00022741"/>
    </source>
</evidence>
<reference evidence="8 9" key="1">
    <citation type="submission" date="2017-09" db="EMBL/GenBank/DDBJ databases">
        <title>Whole genomes of Flavobacteriaceae.</title>
        <authorList>
            <person name="Stine C."/>
            <person name="Li C."/>
            <person name="Tadesse D."/>
        </authorList>
    </citation>
    <scope>NUCLEOTIDE SEQUENCE [LARGE SCALE GENOMIC DNA]</scope>
    <source>
        <strain evidence="8 9">ATCC 35036</strain>
    </source>
</reference>
<keyword evidence="5" id="KW-0472">Membrane</keyword>
<keyword evidence="5" id="KW-0812">Transmembrane</keyword>
<dbReference type="EMBL" id="PCMW01000068">
    <property type="protein sequence ID" value="PDS23122.1"/>
    <property type="molecule type" value="Genomic_DNA"/>
</dbReference>
<dbReference type="PANTHER" id="PTHR11274:SF0">
    <property type="entry name" value="GENERAL TRANSCRIPTION AND DNA REPAIR FACTOR IIH HELICASE SUBUNIT XPB"/>
    <property type="match status" value="1"/>
</dbReference>
<feature type="domain" description="Helicase ATP-binding" evidence="6">
    <location>
        <begin position="287"/>
        <end position="461"/>
    </location>
</feature>
<comment type="caution">
    <text evidence="8">The sequence shown here is derived from an EMBL/GenBank/DDBJ whole genome shotgun (WGS) entry which is preliminary data.</text>
</comment>
<feature type="transmembrane region" description="Helical" evidence="5">
    <location>
        <begin position="38"/>
        <end position="58"/>
    </location>
</feature>
<dbReference type="Gene3D" id="3.40.50.300">
    <property type="entry name" value="P-loop containing nucleotide triphosphate hydrolases"/>
    <property type="match status" value="2"/>
</dbReference>
<accession>A0A2H3K9W1</accession>
<evidence type="ECO:0000259" key="6">
    <source>
        <dbReference type="PROSITE" id="PS51192"/>
    </source>
</evidence>
<dbReference type="InterPro" id="IPR050615">
    <property type="entry name" value="ATP-dep_DNA_Helicase"/>
</dbReference>
<dbReference type="InterPro" id="IPR006935">
    <property type="entry name" value="Helicase/UvrB_N"/>
</dbReference>
<dbReference type="SUPFAM" id="SSF52540">
    <property type="entry name" value="P-loop containing nucleoside triphosphate hydrolases"/>
    <property type="match status" value="1"/>
</dbReference>
<dbReference type="PROSITE" id="PS51192">
    <property type="entry name" value="HELICASE_ATP_BIND_1"/>
    <property type="match status" value="1"/>
</dbReference>
<dbReference type="InterPro" id="IPR001650">
    <property type="entry name" value="Helicase_C-like"/>
</dbReference>
<evidence type="ECO:0000256" key="5">
    <source>
        <dbReference type="SAM" id="Phobius"/>
    </source>
</evidence>
<evidence type="ECO:0000256" key="4">
    <source>
        <dbReference type="ARBA" id="ARBA00022840"/>
    </source>
</evidence>